<dbReference type="SMART" id="SM00233">
    <property type="entry name" value="PH"/>
    <property type="match status" value="1"/>
</dbReference>
<feature type="compositionally biased region" description="Polar residues" evidence="1">
    <location>
        <begin position="598"/>
        <end position="613"/>
    </location>
</feature>
<feature type="region of interest" description="Disordered" evidence="1">
    <location>
        <begin position="598"/>
        <end position="659"/>
    </location>
</feature>
<dbReference type="EMBL" id="WVUK01000064">
    <property type="protein sequence ID" value="KAF7489562.1"/>
    <property type="molecule type" value="Genomic_DNA"/>
</dbReference>
<accession>A0A834R5S4</accession>
<gene>
    <name evidence="3" type="ORF">SSS_2576</name>
</gene>
<organism evidence="3">
    <name type="scientific">Sarcoptes scabiei</name>
    <name type="common">Itch mite</name>
    <name type="synonym">Acarus scabiei</name>
    <dbReference type="NCBI Taxonomy" id="52283"/>
    <lineage>
        <taxon>Eukaryota</taxon>
        <taxon>Metazoa</taxon>
        <taxon>Ecdysozoa</taxon>
        <taxon>Arthropoda</taxon>
        <taxon>Chelicerata</taxon>
        <taxon>Arachnida</taxon>
        <taxon>Acari</taxon>
        <taxon>Acariformes</taxon>
        <taxon>Sarcoptiformes</taxon>
        <taxon>Astigmata</taxon>
        <taxon>Psoroptidia</taxon>
        <taxon>Sarcoptoidea</taxon>
        <taxon>Sarcoptidae</taxon>
        <taxon>Sarcoptinae</taxon>
        <taxon>Sarcoptes</taxon>
    </lineage>
</organism>
<feature type="domain" description="PH" evidence="2">
    <location>
        <begin position="104"/>
        <end position="208"/>
    </location>
</feature>
<sequence>MSLLTINNQILSNDRNSINSNRFDSSSRSKSSTIINGKMLFSNKTIIDPNENRIESISPNIIDELRTLTPSDSPIRTATMMISNQRETSPLLLTPSITVVQDCSAIKKGLLWEHQQNRFFFNRWKERYFVLTQDYLTCFKKGSKKVGMSEMGSYIYKINLNEIKNLNWADKKKNGVIGVQLTNTVIFLWNQIDTILDDWMTVLQDCLLRMKVDRDQSIKTNLKNHRSQLNHNDGFAQTKKSQTLLPSIMMMRSRCVAISNENSNGCSNTVIMKSNAEQSPMMRSPRLTMLKERFNGLDGDDDDGPDRSRLTERSESFDQNSLDTDVVPPPPPPRRYLRCLSTDLERIKSGGESNTLMGKKLMLSPDLSRPSTTHNSPIITNNTNIDRITYKTIRETLPPLPPLPSRRNILDSGNLNTNTGNLNLVKNDLTQSLRCKSSYSVSNQSSPAMAIGSPSLSQRNNLKRLATKRFSSAINNQSNNSNRNLQKFNFNLAGGREVDVADEAVSESNYSATFFQSADSEFTFVNSRATVKPDLLLINRSDQNRYRRIPQQQQSPMMNLNSKNFDRHGLNGNDRIELLPSRTSSLMFAKHRNVITLQTGQNNESQSTTNRNKPNGWLRNQDEFNDAVSLDGSNQSNRFLQPSSSISTPPPVPPHRSNH</sequence>
<name>A0A834R5S4_SARSC</name>
<dbReference type="InterPro" id="IPR011993">
    <property type="entry name" value="PH-like_dom_sf"/>
</dbReference>
<protein>
    <recommendedName>
        <fullName evidence="2">PH domain-containing protein</fullName>
    </recommendedName>
</protein>
<dbReference type="InterPro" id="IPR001849">
    <property type="entry name" value="PH_domain"/>
</dbReference>
<dbReference type="EnsemblMetazoa" id="SSS_2576s_mrna">
    <property type="protein sequence ID" value="KAF7489562.1"/>
    <property type="gene ID" value="SSS_2576"/>
</dbReference>
<dbReference type="SUPFAM" id="SSF50729">
    <property type="entry name" value="PH domain-like"/>
    <property type="match status" value="1"/>
</dbReference>
<dbReference type="AlphaFoldDB" id="A0A834R5S4"/>
<feature type="region of interest" description="Disordered" evidence="1">
    <location>
        <begin position="294"/>
        <end position="334"/>
    </location>
</feature>
<evidence type="ECO:0000313" key="4">
    <source>
        <dbReference type="EnsemblMetazoa" id="KAF7489562.1"/>
    </source>
</evidence>
<evidence type="ECO:0000256" key="1">
    <source>
        <dbReference type="SAM" id="MobiDB-lite"/>
    </source>
</evidence>
<dbReference type="Proteomes" id="UP000070412">
    <property type="component" value="Unassembled WGS sequence"/>
</dbReference>
<evidence type="ECO:0000259" key="2">
    <source>
        <dbReference type="PROSITE" id="PS50003"/>
    </source>
</evidence>
<reference evidence="3" key="2">
    <citation type="submission" date="2020-01" db="EMBL/GenBank/DDBJ databases">
        <authorList>
            <person name="Korhonen P.K.K."/>
            <person name="Guangxu M.G."/>
            <person name="Wang T.W."/>
            <person name="Stroehlein A.J.S."/>
            <person name="Young N.D."/>
            <person name="Ang C.-S.A."/>
            <person name="Fernando D.W.F."/>
            <person name="Lu H.L."/>
            <person name="Taylor S.T."/>
            <person name="Ehtesham M.E.M."/>
            <person name="Najaraj S.H.N."/>
            <person name="Harsha G.H.G."/>
            <person name="Madugundu A.M."/>
            <person name="Renuse S.R."/>
            <person name="Holt D.H."/>
            <person name="Pandey A.P."/>
            <person name="Papenfuss A.P."/>
            <person name="Gasser R.B.G."/>
            <person name="Fischer K.F."/>
        </authorList>
    </citation>
    <scope>NUCLEOTIDE SEQUENCE</scope>
    <source>
        <strain evidence="3">SSS_KF_BRIS2020</strain>
    </source>
</reference>
<evidence type="ECO:0000313" key="5">
    <source>
        <dbReference type="Proteomes" id="UP000070412"/>
    </source>
</evidence>
<dbReference type="OrthoDB" id="8196563at2759"/>
<feature type="compositionally biased region" description="Polar residues" evidence="1">
    <location>
        <begin position="631"/>
        <end position="641"/>
    </location>
</feature>
<dbReference type="Gene3D" id="2.30.29.30">
    <property type="entry name" value="Pleckstrin-homology domain (PH domain)/Phosphotyrosine-binding domain (PTB)"/>
    <property type="match status" value="1"/>
</dbReference>
<reference evidence="4" key="3">
    <citation type="submission" date="2022-06" db="UniProtKB">
        <authorList>
            <consortium name="EnsemblMetazoa"/>
        </authorList>
    </citation>
    <scope>IDENTIFICATION</scope>
</reference>
<dbReference type="PROSITE" id="PS50003">
    <property type="entry name" value="PH_DOMAIN"/>
    <property type="match status" value="1"/>
</dbReference>
<proteinExistence type="predicted"/>
<feature type="compositionally biased region" description="Pro residues" evidence="1">
    <location>
        <begin position="648"/>
        <end position="659"/>
    </location>
</feature>
<evidence type="ECO:0000313" key="3">
    <source>
        <dbReference type="EMBL" id="KAF7489562.1"/>
    </source>
</evidence>
<keyword evidence="5" id="KW-1185">Reference proteome</keyword>
<reference evidence="5" key="1">
    <citation type="journal article" date="2020" name="PLoS Negl. Trop. Dis.">
        <title>High-quality nuclear genome for Sarcoptes scabiei-A critical resource for a neglected parasite.</title>
        <authorList>
            <person name="Korhonen P.K."/>
            <person name="Gasser R.B."/>
            <person name="Ma G."/>
            <person name="Wang T."/>
            <person name="Stroehlein A.J."/>
            <person name="Young N.D."/>
            <person name="Ang C.S."/>
            <person name="Fernando D.D."/>
            <person name="Lu H.C."/>
            <person name="Taylor S."/>
            <person name="Reynolds S.L."/>
            <person name="Mofiz E."/>
            <person name="Najaraj S.H."/>
            <person name="Gowda H."/>
            <person name="Madugundu A."/>
            <person name="Renuse S."/>
            <person name="Holt D."/>
            <person name="Pandey A."/>
            <person name="Papenfuss A.T."/>
            <person name="Fischer K."/>
        </authorList>
    </citation>
    <scope>NUCLEOTIDE SEQUENCE [LARGE SCALE GENOMIC DNA]</scope>
</reference>
<feature type="compositionally biased region" description="Basic and acidic residues" evidence="1">
    <location>
        <begin position="305"/>
        <end position="316"/>
    </location>
</feature>